<reference evidence="3" key="1">
    <citation type="submission" date="2017-02" db="EMBL/GenBank/DDBJ databases">
        <authorList>
            <person name="Daims H."/>
        </authorList>
    </citation>
    <scope>NUCLEOTIDE SEQUENCE [LARGE SCALE GENOMIC DNA]</scope>
</reference>
<evidence type="ECO:0000256" key="1">
    <source>
        <dbReference type="SAM" id="MobiDB-lite"/>
    </source>
</evidence>
<proteinExistence type="predicted"/>
<evidence type="ECO:0000313" key="2">
    <source>
        <dbReference type="EMBL" id="SJM89941.1"/>
    </source>
</evidence>
<organism evidence="2 3">
    <name type="scientific">Crenothrix polyspora</name>
    <dbReference type="NCBI Taxonomy" id="360316"/>
    <lineage>
        <taxon>Bacteria</taxon>
        <taxon>Pseudomonadati</taxon>
        <taxon>Pseudomonadota</taxon>
        <taxon>Gammaproteobacteria</taxon>
        <taxon>Methylococcales</taxon>
        <taxon>Crenotrichaceae</taxon>
        <taxon>Crenothrix</taxon>
    </lineage>
</organism>
<dbReference type="Proteomes" id="UP000195667">
    <property type="component" value="Unassembled WGS sequence"/>
</dbReference>
<accession>A0A1R4H144</accession>
<dbReference type="OrthoDB" id="9848731at2"/>
<evidence type="ECO:0000313" key="3">
    <source>
        <dbReference type="Proteomes" id="UP000195667"/>
    </source>
</evidence>
<feature type="region of interest" description="Disordered" evidence="1">
    <location>
        <begin position="1"/>
        <end position="22"/>
    </location>
</feature>
<dbReference type="AlphaFoldDB" id="A0A1R4H144"/>
<keyword evidence="3" id="KW-1185">Reference proteome</keyword>
<gene>
    <name evidence="2" type="ORF">CRENPOLYSF1_1260018</name>
</gene>
<name>A0A1R4H144_9GAMM</name>
<protein>
    <submittedName>
        <fullName evidence="2">Uncharacterized protein</fullName>
    </submittedName>
</protein>
<dbReference type="EMBL" id="FUKI01000031">
    <property type="protein sequence ID" value="SJM89941.1"/>
    <property type="molecule type" value="Genomic_DNA"/>
</dbReference>
<sequence>MKPSKQQAEFKTQENPTDSLSRKRRAFIKGSAATLPVVLTLRNGSAFAAASISCLEKQKNIPAPTIIATEKADSFVRDPTKVRIMTPVPNGSAITIYNYPKGSAFWYRATDNSTSAALQEYTDTSGSTSVVVMVPFNSFNTVKYTFNNSNDTDGWILAQLTPSGVRALNAGTPIVGPKDTNQVSTIVATQSCATSLHP</sequence>
<feature type="compositionally biased region" description="Polar residues" evidence="1">
    <location>
        <begin position="1"/>
        <end position="19"/>
    </location>
</feature>
<dbReference type="RefSeq" id="WP_087142329.1">
    <property type="nucleotide sequence ID" value="NZ_FUKI01000031.1"/>
</dbReference>